<dbReference type="GO" id="GO:0005737">
    <property type="term" value="C:cytoplasm"/>
    <property type="evidence" value="ECO:0007669"/>
    <property type="project" value="TreeGrafter"/>
</dbReference>
<dbReference type="SUPFAM" id="SSF52777">
    <property type="entry name" value="CoA-dependent acyltransferases"/>
    <property type="match status" value="2"/>
</dbReference>
<evidence type="ECO:0000256" key="2">
    <source>
        <dbReference type="ARBA" id="ARBA00022553"/>
    </source>
</evidence>
<dbReference type="GO" id="GO:0003824">
    <property type="term" value="F:catalytic activity"/>
    <property type="evidence" value="ECO:0007669"/>
    <property type="project" value="InterPro"/>
</dbReference>
<dbReference type="SUPFAM" id="SSF47336">
    <property type="entry name" value="ACP-like"/>
    <property type="match status" value="1"/>
</dbReference>
<dbReference type="Gene3D" id="3.30.559.10">
    <property type="entry name" value="Chloramphenicol acetyltransferase-like domain"/>
    <property type="match status" value="1"/>
</dbReference>
<dbReference type="OrthoDB" id="71622at2759"/>
<organism evidence="4">
    <name type="scientific">Aphanomyces stellatus</name>
    <dbReference type="NCBI Taxonomy" id="120398"/>
    <lineage>
        <taxon>Eukaryota</taxon>
        <taxon>Sar</taxon>
        <taxon>Stramenopiles</taxon>
        <taxon>Oomycota</taxon>
        <taxon>Saprolegniomycetes</taxon>
        <taxon>Saprolegniales</taxon>
        <taxon>Verrucalvaceae</taxon>
        <taxon>Aphanomyces</taxon>
    </lineage>
</organism>
<dbReference type="Pfam" id="PF00550">
    <property type="entry name" value="PP-binding"/>
    <property type="match status" value="1"/>
</dbReference>
<name>A0A6A4Z8E1_9STRA</name>
<dbReference type="GO" id="GO:0043041">
    <property type="term" value="P:amino acid activation for nonribosomal peptide biosynthetic process"/>
    <property type="evidence" value="ECO:0007669"/>
    <property type="project" value="TreeGrafter"/>
</dbReference>
<protein>
    <recommendedName>
        <fullName evidence="3">Carrier domain-containing protein</fullName>
    </recommendedName>
</protein>
<dbReference type="PROSITE" id="PS00455">
    <property type="entry name" value="AMP_BINDING"/>
    <property type="match status" value="1"/>
</dbReference>
<keyword evidence="1" id="KW-0596">Phosphopantetheine</keyword>
<dbReference type="InterPro" id="IPR000873">
    <property type="entry name" value="AMP-dep_synth/lig_dom"/>
</dbReference>
<dbReference type="Gene3D" id="3.40.50.12780">
    <property type="entry name" value="N-terminal domain of ligase-like"/>
    <property type="match status" value="1"/>
</dbReference>
<dbReference type="InterPro" id="IPR045851">
    <property type="entry name" value="AMP-bd_C_sf"/>
</dbReference>
<dbReference type="InterPro" id="IPR023213">
    <property type="entry name" value="CAT-like_dom_sf"/>
</dbReference>
<dbReference type="InterPro" id="IPR042099">
    <property type="entry name" value="ANL_N_sf"/>
</dbReference>
<evidence type="ECO:0000313" key="4">
    <source>
        <dbReference type="EMBL" id="KAF0709220.1"/>
    </source>
</evidence>
<dbReference type="AlphaFoldDB" id="A0A6A4Z8E1"/>
<dbReference type="SUPFAM" id="SSF56801">
    <property type="entry name" value="Acetyl-CoA synthetase-like"/>
    <property type="match status" value="1"/>
</dbReference>
<feature type="non-terminal residue" evidence="4">
    <location>
        <position position="961"/>
    </location>
</feature>
<dbReference type="Pfam" id="PF00668">
    <property type="entry name" value="Condensation"/>
    <property type="match status" value="1"/>
</dbReference>
<proteinExistence type="predicted"/>
<evidence type="ECO:0000259" key="3">
    <source>
        <dbReference type="PROSITE" id="PS50075"/>
    </source>
</evidence>
<feature type="domain" description="Carrier" evidence="3">
    <location>
        <begin position="1"/>
        <end position="75"/>
    </location>
</feature>
<dbReference type="InterPro" id="IPR009081">
    <property type="entry name" value="PP-bd_ACP"/>
</dbReference>
<evidence type="ECO:0000256" key="1">
    <source>
        <dbReference type="ARBA" id="ARBA00022450"/>
    </source>
</evidence>
<dbReference type="Gene3D" id="3.30.300.30">
    <property type="match status" value="1"/>
</dbReference>
<dbReference type="InterPro" id="IPR020845">
    <property type="entry name" value="AMP-binding_CS"/>
</dbReference>
<dbReference type="EMBL" id="VJMH01002316">
    <property type="protein sequence ID" value="KAF0709220.1"/>
    <property type="molecule type" value="Genomic_DNA"/>
</dbReference>
<dbReference type="Gene3D" id="3.30.559.30">
    <property type="entry name" value="Nonribosomal peptide synthetase, condensation domain"/>
    <property type="match status" value="1"/>
</dbReference>
<dbReference type="Gene3D" id="1.10.1200.10">
    <property type="entry name" value="ACP-like"/>
    <property type="match status" value="1"/>
</dbReference>
<dbReference type="InterPro" id="IPR036736">
    <property type="entry name" value="ACP-like_sf"/>
</dbReference>
<sequence>ETETEKQMAAIWADVLNVDVNEIGRDTSFFAMGGDSISVIKVIAACKNAGLSISAAAFLHGPVLSRVASAVAAPIQTSWPSSSLDAETSRVLTLEWKDMLDLHDYSVYPVTPLQGGMLYETLNNRSAYVNQISMQLNDDFDAQKLCDAFKILVESHDILRTTFVTTSSGIFQVVRKSIDGLIVPTTTALSINDFLELDLARGFEIGEKYFVRLTIVEVSNERFAVMTIHHALYDGWTISMLFNDLFDIVQGNSIAERPSFTTVVDFIEGQNKDDTEAYWRSYLAGVVSSPLVSAGSKMTGSTDDADTSLSIFSTTPLSTITSTARQVGVTVAELCKLAWAATLRKYTRQDDVVFGQVMANRDIPVKDVERILGPLLSTVPCRICFDDKVSLSSLLRAVQSERGSMMPHSHASLVDMKRWSGIEGDFLDTLFVFQNLPESTSPDNMSGLKTIQPEPSDGIMKEFALEILVEPSTSAITMHMSLNPTYFTRTQARLILDELDFTLAQLCDGLEMESSASMLWALSPTQTQMVHSSSFGHHAYLPYELLHHAFEEHALTNPAARAVEYEDVWLSYGELNAEASALASELAALGVGVGSRVAVIMGRCLEFPIGMLAALKVGTAIIPLDASFPANRMSFVLADAKAQAIISTSSNSSKINEMALDIPVIYATSSYLATSDVSFEPSAKNMATRNDEAFIVYTSGSTGKPKGVPVLHVGAVNVMFERAHEMGFVKGSRVMQFLSLGFDGCQEEVWKTLSHGGTLVFRGDNVFETLRKVDVLSCTPTGLGLFGNPAQFPNLKFVVVGGEAMPSSLKDLWCPHVTLINTYGPSECAIQTHINILSIDEAVTLGTTIGNMNCYILDNDQRPVPIGVVGEIYLGGIGVSPGYINLPDETSYRFVQDHIAGTQDNMFRTGRNDTQVKLKGYRIELDEVAEAIMQHPSVTSAAALVKDKSHLVGYFSPVNVN</sequence>
<dbReference type="PROSITE" id="PS50075">
    <property type="entry name" value="CARRIER"/>
    <property type="match status" value="1"/>
</dbReference>
<accession>A0A6A4Z8E1</accession>
<dbReference type="GO" id="GO:0044550">
    <property type="term" value="P:secondary metabolite biosynthetic process"/>
    <property type="evidence" value="ECO:0007669"/>
    <property type="project" value="TreeGrafter"/>
</dbReference>
<keyword evidence="2" id="KW-0597">Phosphoprotein</keyword>
<dbReference type="PANTHER" id="PTHR45527:SF1">
    <property type="entry name" value="FATTY ACID SYNTHASE"/>
    <property type="match status" value="1"/>
</dbReference>
<dbReference type="Pfam" id="PF00501">
    <property type="entry name" value="AMP-binding"/>
    <property type="match status" value="1"/>
</dbReference>
<reference evidence="4" key="1">
    <citation type="submission" date="2019-06" db="EMBL/GenBank/DDBJ databases">
        <title>Genomics analysis of Aphanomyces spp. identifies a new class of oomycete effector associated with host adaptation.</title>
        <authorList>
            <person name="Gaulin E."/>
        </authorList>
    </citation>
    <scope>NUCLEOTIDE SEQUENCE</scope>
    <source>
        <strain evidence="4">CBS 578.67</strain>
    </source>
</reference>
<dbReference type="PANTHER" id="PTHR45527">
    <property type="entry name" value="NONRIBOSOMAL PEPTIDE SYNTHETASE"/>
    <property type="match status" value="1"/>
</dbReference>
<dbReference type="CDD" id="cd19545">
    <property type="entry name" value="FUM14_C_NRPS-like"/>
    <property type="match status" value="1"/>
</dbReference>
<feature type="non-terminal residue" evidence="4">
    <location>
        <position position="1"/>
    </location>
</feature>
<dbReference type="GO" id="GO:0031177">
    <property type="term" value="F:phosphopantetheine binding"/>
    <property type="evidence" value="ECO:0007669"/>
    <property type="project" value="TreeGrafter"/>
</dbReference>
<gene>
    <name evidence="4" type="ORF">As57867_006030</name>
</gene>
<comment type="caution">
    <text evidence="4">The sequence shown here is derived from an EMBL/GenBank/DDBJ whole genome shotgun (WGS) entry which is preliminary data.</text>
</comment>
<dbReference type="InterPro" id="IPR001242">
    <property type="entry name" value="Condensation_dom"/>
</dbReference>